<protein>
    <submittedName>
        <fullName evidence="1">Uncharacterized protein</fullName>
    </submittedName>
</protein>
<dbReference type="InParanoid" id="F6I2T4"/>
<dbReference type="EMBL" id="FN596738">
    <property type="protein sequence ID" value="CCB61251.1"/>
    <property type="molecule type" value="Genomic_DNA"/>
</dbReference>
<proteinExistence type="predicted"/>
<reference evidence="2" key="1">
    <citation type="journal article" date="2007" name="Nature">
        <title>The grapevine genome sequence suggests ancestral hexaploidization in major angiosperm phyla.</title>
        <authorList>
            <consortium name="The French-Italian Public Consortium for Grapevine Genome Characterization."/>
            <person name="Jaillon O."/>
            <person name="Aury J.-M."/>
            <person name="Noel B."/>
            <person name="Policriti A."/>
            <person name="Clepet C."/>
            <person name="Casagrande A."/>
            <person name="Choisne N."/>
            <person name="Aubourg S."/>
            <person name="Vitulo N."/>
            <person name="Jubin C."/>
            <person name="Vezzi A."/>
            <person name="Legeai F."/>
            <person name="Hugueney P."/>
            <person name="Dasilva C."/>
            <person name="Horner D."/>
            <person name="Mica E."/>
            <person name="Jublot D."/>
            <person name="Poulain J."/>
            <person name="Bruyere C."/>
            <person name="Billault A."/>
            <person name="Segurens B."/>
            <person name="Gouyvenoux M."/>
            <person name="Ugarte E."/>
            <person name="Cattonaro F."/>
            <person name="Anthouard V."/>
            <person name="Vico V."/>
            <person name="Del Fabbro C."/>
            <person name="Alaux M."/>
            <person name="Di Gaspero G."/>
            <person name="Dumas V."/>
            <person name="Felice N."/>
            <person name="Paillard S."/>
            <person name="Juman I."/>
            <person name="Moroldo M."/>
            <person name="Scalabrin S."/>
            <person name="Canaguier A."/>
            <person name="Le Clainche I."/>
            <person name="Malacrida G."/>
            <person name="Durand E."/>
            <person name="Pesole G."/>
            <person name="Laucou V."/>
            <person name="Chatelet P."/>
            <person name="Merdinoglu D."/>
            <person name="Delledonne M."/>
            <person name="Pezzotti M."/>
            <person name="Lecharny A."/>
            <person name="Scarpelli C."/>
            <person name="Artiguenave F."/>
            <person name="Pe M.E."/>
            <person name="Valle G."/>
            <person name="Morgante M."/>
            <person name="Caboche M."/>
            <person name="Adam-Blondon A.-F."/>
            <person name="Weissenbach J."/>
            <person name="Quetier F."/>
            <person name="Wincker P."/>
        </authorList>
    </citation>
    <scope>NUCLEOTIDE SEQUENCE [LARGE SCALE GENOMIC DNA]</scope>
    <source>
        <strain evidence="2">cv. Pinot noir / PN40024</strain>
    </source>
</reference>
<gene>
    <name evidence="1" type="ordered locus">VIT_16s0013g01790</name>
</gene>
<organism evidence="1 2">
    <name type="scientific">Vitis vinifera</name>
    <name type="common">Grape</name>
    <dbReference type="NCBI Taxonomy" id="29760"/>
    <lineage>
        <taxon>Eukaryota</taxon>
        <taxon>Viridiplantae</taxon>
        <taxon>Streptophyta</taxon>
        <taxon>Embryophyta</taxon>
        <taxon>Tracheophyta</taxon>
        <taxon>Spermatophyta</taxon>
        <taxon>Magnoliopsida</taxon>
        <taxon>eudicotyledons</taxon>
        <taxon>Gunneridae</taxon>
        <taxon>Pentapetalae</taxon>
        <taxon>rosids</taxon>
        <taxon>Vitales</taxon>
        <taxon>Vitaceae</taxon>
        <taxon>Viteae</taxon>
        <taxon>Vitis</taxon>
    </lineage>
</organism>
<sequence length="21" mass="2459">MEYYLSKQSGEKQCFKGNFGN</sequence>
<evidence type="ECO:0000313" key="2">
    <source>
        <dbReference type="Proteomes" id="UP000009183"/>
    </source>
</evidence>
<dbReference type="AlphaFoldDB" id="F6I2T4"/>
<name>F6I2T4_VITVI</name>
<keyword evidence="2" id="KW-1185">Reference proteome</keyword>
<dbReference type="Proteomes" id="UP000009183">
    <property type="component" value="Chromosome 16"/>
</dbReference>
<dbReference type="HOGENOM" id="CLU_3427226_0_0_1"/>
<dbReference type="PaxDb" id="29760-VIT_16s0013g01790.t01"/>
<accession>F6I2T4</accession>
<evidence type="ECO:0000313" key="1">
    <source>
        <dbReference type="EMBL" id="CCB61251.1"/>
    </source>
</evidence>